<name>A0A918JJL0_9BURK</name>
<dbReference type="CDD" id="cd07012">
    <property type="entry name" value="PBP2_Bug_TTT"/>
    <property type="match status" value="1"/>
</dbReference>
<dbReference type="Gene3D" id="3.40.190.150">
    <property type="entry name" value="Bordetella uptake gene, domain 1"/>
    <property type="match status" value="1"/>
</dbReference>
<feature type="signal peptide" evidence="2">
    <location>
        <begin position="1"/>
        <end position="24"/>
    </location>
</feature>
<dbReference type="Gene3D" id="3.40.190.10">
    <property type="entry name" value="Periplasmic binding protein-like II"/>
    <property type="match status" value="1"/>
</dbReference>
<reference evidence="3" key="1">
    <citation type="journal article" date="2014" name="Int. J. Syst. Evol. Microbiol.">
        <title>Complete genome sequence of Corynebacterium casei LMG S-19264T (=DSM 44701T), isolated from a smear-ripened cheese.</title>
        <authorList>
            <consortium name="US DOE Joint Genome Institute (JGI-PGF)"/>
            <person name="Walter F."/>
            <person name="Albersmeier A."/>
            <person name="Kalinowski J."/>
            <person name="Ruckert C."/>
        </authorList>
    </citation>
    <scope>NUCLEOTIDE SEQUENCE</scope>
    <source>
        <strain evidence="3">KCTC 23732</strain>
    </source>
</reference>
<evidence type="ECO:0008006" key="5">
    <source>
        <dbReference type="Google" id="ProtNLM"/>
    </source>
</evidence>
<dbReference type="PANTHER" id="PTHR42928">
    <property type="entry name" value="TRICARBOXYLATE-BINDING PROTEIN"/>
    <property type="match status" value="1"/>
</dbReference>
<dbReference type="AlphaFoldDB" id="A0A918JJL0"/>
<feature type="chain" id="PRO_5038023366" description="ABC transporter substrate-binding protein" evidence="2">
    <location>
        <begin position="25"/>
        <end position="325"/>
    </location>
</feature>
<dbReference type="Pfam" id="PF03401">
    <property type="entry name" value="TctC"/>
    <property type="match status" value="1"/>
</dbReference>
<dbReference type="RefSeq" id="WP_189384180.1">
    <property type="nucleotide sequence ID" value="NZ_BAABFY010000007.1"/>
</dbReference>
<dbReference type="EMBL" id="BMYS01000003">
    <property type="protein sequence ID" value="GGW80555.1"/>
    <property type="molecule type" value="Genomic_DNA"/>
</dbReference>
<dbReference type="PANTHER" id="PTHR42928:SF5">
    <property type="entry name" value="BLR1237 PROTEIN"/>
    <property type="match status" value="1"/>
</dbReference>
<accession>A0A918JJL0</accession>
<comment type="similarity">
    <text evidence="1">Belongs to the UPF0065 (bug) family.</text>
</comment>
<evidence type="ECO:0000313" key="4">
    <source>
        <dbReference type="Proteomes" id="UP000608345"/>
    </source>
</evidence>
<reference evidence="3" key="2">
    <citation type="submission" date="2020-09" db="EMBL/GenBank/DDBJ databases">
        <authorList>
            <person name="Sun Q."/>
            <person name="Kim S."/>
        </authorList>
    </citation>
    <scope>NUCLEOTIDE SEQUENCE</scope>
    <source>
        <strain evidence="3">KCTC 23732</strain>
    </source>
</reference>
<dbReference type="InterPro" id="IPR042100">
    <property type="entry name" value="Bug_dom1"/>
</dbReference>
<proteinExistence type="inferred from homology"/>
<evidence type="ECO:0000313" key="3">
    <source>
        <dbReference type="EMBL" id="GGW80555.1"/>
    </source>
</evidence>
<dbReference type="PIRSF" id="PIRSF017082">
    <property type="entry name" value="YflP"/>
    <property type="match status" value="1"/>
</dbReference>
<evidence type="ECO:0000256" key="2">
    <source>
        <dbReference type="SAM" id="SignalP"/>
    </source>
</evidence>
<keyword evidence="2" id="KW-0732">Signal</keyword>
<keyword evidence="4" id="KW-1185">Reference proteome</keyword>
<sequence>MLVKKLLVAATALTALSASMSAVAAEWPERPVKLLVGYAAGGPVDTAARSFAKFLSDELKQSVVIENKTGASGMIAAENVIRSKPDGYTLYFIASPTPTITPHIQKSANINLDKDFTYIGNIVDYTNVLVANKDLPIKSVKELVEYAKANPNAISFGSAGIGSSNQLSAELLKQKTGTEMLHVPYRGNAPAMVDVMSGKISFMFDISGTAISYINGDKVRPLAVTSATRNKALPDVPTMIEAGIEDYAVTGWYALVGPAGLPDTITKRLEVALQNIDKNPEFDKLMETGGYTRTFSNGTDLKAKVDREYKLWEAVIEKAGIQPNQ</sequence>
<protein>
    <recommendedName>
        <fullName evidence="5">ABC transporter substrate-binding protein</fullName>
    </recommendedName>
</protein>
<dbReference type="Proteomes" id="UP000608345">
    <property type="component" value="Unassembled WGS sequence"/>
</dbReference>
<evidence type="ECO:0000256" key="1">
    <source>
        <dbReference type="ARBA" id="ARBA00006987"/>
    </source>
</evidence>
<comment type="caution">
    <text evidence="3">The sequence shown here is derived from an EMBL/GenBank/DDBJ whole genome shotgun (WGS) entry which is preliminary data.</text>
</comment>
<dbReference type="SUPFAM" id="SSF53850">
    <property type="entry name" value="Periplasmic binding protein-like II"/>
    <property type="match status" value="1"/>
</dbReference>
<gene>
    <name evidence="3" type="ORF">GCM10011450_08110</name>
</gene>
<organism evidence="3 4">
    <name type="scientific">Advenella faeciporci</name>
    <dbReference type="NCBI Taxonomy" id="797535"/>
    <lineage>
        <taxon>Bacteria</taxon>
        <taxon>Pseudomonadati</taxon>
        <taxon>Pseudomonadota</taxon>
        <taxon>Betaproteobacteria</taxon>
        <taxon>Burkholderiales</taxon>
        <taxon>Alcaligenaceae</taxon>
    </lineage>
</organism>
<dbReference type="InterPro" id="IPR005064">
    <property type="entry name" value="BUG"/>
</dbReference>